<dbReference type="Pfam" id="PF01067">
    <property type="entry name" value="Calpain_III"/>
    <property type="match status" value="1"/>
</dbReference>
<keyword evidence="3 6" id="KW-0378">Hydrolase</keyword>
<dbReference type="PANTHER" id="PTHR10183">
    <property type="entry name" value="CALPAIN"/>
    <property type="match status" value="1"/>
</dbReference>
<dbReference type="SMART" id="SM00230">
    <property type="entry name" value="CysPc"/>
    <property type="match status" value="1"/>
</dbReference>
<evidence type="ECO:0000256" key="4">
    <source>
        <dbReference type="ARBA" id="ARBA00022807"/>
    </source>
</evidence>
<evidence type="ECO:0000256" key="1">
    <source>
        <dbReference type="ARBA" id="ARBA00007623"/>
    </source>
</evidence>
<dbReference type="Gene3D" id="3.90.70.10">
    <property type="entry name" value="Cysteine proteinases"/>
    <property type="match status" value="1"/>
</dbReference>
<evidence type="ECO:0000256" key="6">
    <source>
        <dbReference type="PROSITE-ProRule" id="PRU00239"/>
    </source>
</evidence>
<dbReference type="SUPFAM" id="SSF54001">
    <property type="entry name" value="Cysteine proteinases"/>
    <property type="match status" value="1"/>
</dbReference>
<dbReference type="SMART" id="SM00720">
    <property type="entry name" value="calpain_III"/>
    <property type="match status" value="1"/>
</dbReference>
<dbReference type="InterPro" id="IPR022684">
    <property type="entry name" value="Calpain_cysteine_protease"/>
</dbReference>
<dbReference type="AlphaFoldDB" id="A0A9N9GGY7"/>
<comment type="similarity">
    <text evidence="1">Belongs to the peptidase C2 family.</text>
</comment>
<evidence type="ECO:0000313" key="9">
    <source>
        <dbReference type="Proteomes" id="UP000789831"/>
    </source>
</evidence>
<dbReference type="FunFam" id="3.90.70.10:FF:000114">
    <property type="entry name" value="Calpain a"/>
    <property type="match status" value="1"/>
</dbReference>
<evidence type="ECO:0000256" key="5">
    <source>
        <dbReference type="PIRSR" id="PIRSR622684-1"/>
    </source>
</evidence>
<evidence type="ECO:0000256" key="3">
    <source>
        <dbReference type="ARBA" id="ARBA00022801"/>
    </source>
</evidence>
<dbReference type="PROSITE" id="PS50203">
    <property type="entry name" value="CALPAIN_CAT"/>
    <property type="match status" value="1"/>
</dbReference>
<organism evidence="8 9">
    <name type="scientific">Ambispora gerdemannii</name>
    <dbReference type="NCBI Taxonomy" id="144530"/>
    <lineage>
        <taxon>Eukaryota</taxon>
        <taxon>Fungi</taxon>
        <taxon>Fungi incertae sedis</taxon>
        <taxon>Mucoromycota</taxon>
        <taxon>Glomeromycotina</taxon>
        <taxon>Glomeromycetes</taxon>
        <taxon>Archaeosporales</taxon>
        <taxon>Ambisporaceae</taxon>
        <taxon>Ambispora</taxon>
    </lineage>
</organism>
<dbReference type="Gene3D" id="2.60.120.380">
    <property type="match status" value="1"/>
</dbReference>
<gene>
    <name evidence="8" type="ORF">AGERDE_LOCUS9528</name>
</gene>
<dbReference type="InterPro" id="IPR036213">
    <property type="entry name" value="Calpain_III_sf"/>
</dbReference>
<feature type="domain" description="Calpain catalytic" evidence="7">
    <location>
        <begin position="5"/>
        <end position="329"/>
    </location>
</feature>
<reference evidence="8" key="1">
    <citation type="submission" date="2021-06" db="EMBL/GenBank/DDBJ databases">
        <authorList>
            <person name="Kallberg Y."/>
            <person name="Tangrot J."/>
            <person name="Rosling A."/>
        </authorList>
    </citation>
    <scope>NUCLEOTIDE SEQUENCE</scope>
    <source>
        <strain evidence="8">MT106</strain>
    </source>
</reference>
<dbReference type="SUPFAM" id="SSF49758">
    <property type="entry name" value="Calpain large subunit, middle domain (domain III)"/>
    <property type="match status" value="1"/>
</dbReference>
<protein>
    <submittedName>
        <fullName evidence="8">12114_t:CDS:1</fullName>
    </submittedName>
</protein>
<dbReference type="Pfam" id="PF00648">
    <property type="entry name" value="Peptidase_C2"/>
    <property type="match status" value="1"/>
</dbReference>
<feature type="non-terminal residue" evidence="8">
    <location>
        <position position="644"/>
    </location>
</feature>
<dbReference type="GO" id="GO:0004198">
    <property type="term" value="F:calcium-dependent cysteine-type endopeptidase activity"/>
    <property type="evidence" value="ECO:0007669"/>
    <property type="project" value="InterPro"/>
</dbReference>
<dbReference type="PROSITE" id="PS00139">
    <property type="entry name" value="THIOL_PROTEASE_CYS"/>
    <property type="match status" value="1"/>
</dbReference>
<evidence type="ECO:0000313" key="8">
    <source>
        <dbReference type="EMBL" id="CAG8609679.1"/>
    </source>
</evidence>
<dbReference type="PANTHER" id="PTHR10183:SF379">
    <property type="entry name" value="CALPAIN-5"/>
    <property type="match status" value="1"/>
</dbReference>
<keyword evidence="4 6" id="KW-0788">Thiol protease</keyword>
<dbReference type="CDD" id="cd00214">
    <property type="entry name" value="Calpain_III"/>
    <property type="match status" value="1"/>
</dbReference>
<evidence type="ECO:0000256" key="2">
    <source>
        <dbReference type="ARBA" id="ARBA00022670"/>
    </source>
</evidence>
<feature type="active site" evidence="5 6">
    <location>
        <position position="270"/>
    </location>
</feature>
<dbReference type="CDD" id="cd00044">
    <property type="entry name" value="CysPc"/>
    <property type="match status" value="1"/>
</dbReference>
<dbReference type="Proteomes" id="UP000789831">
    <property type="component" value="Unassembled WGS sequence"/>
</dbReference>
<dbReference type="InterPro" id="IPR038765">
    <property type="entry name" value="Papain-like_cys_pep_sf"/>
</dbReference>
<keyword evidence="2 6" id="KW-0645">Protease</keyword>
<dbReference type="InterPro" id="IPR000169">
    <property type="entry name" value="Pept_cys_AS"/>
</dbReference>
<dbReference type="PRINTS" id="PR00704">
    <property type="entry name" value="CALPAIN"/>
</dbReference>
<sequence length="644" mass="73021">ASGQHFQDEKFLPKNSSLWRVQKPDIDGEIVWMRIKDICQTPHLFVYENGQAYPEVLQGIVGNCWLVSALTILAAHPTLLHRVIPRWKLQDWSHSTDPGILHTKTFLRDNENHPGIFRFRFYRFGQWIEVVVDDYLPTVNGKLIYAHARNPNEFWCALVEKAYAKLCGCYEALESGSTSDAIVDFTGTVPETLDLERDEGGKINGYTDIELLKYLNKASKTDALMSCSINVPEELQLEGKLTNGLVLGHAYGIKQIYKLKHGLLLMKLHNPWGSGEWNGAWSDDSPEWKNVNEAERKKLALKVADDGDFWMSYEDFIANFSSLTICRHLNVSWYVPGPKWGIRIFEGQWSKKDNTAGGCINNTDTFHQNPQYAFSLTKTTTIIAALMQQDTRDHRLDGVENHTIGFICLRVEDNRVTRIHKPLYDVVSQVIYSDAREVTSSLTLKSGRYVLIPSTFDAGEEGGFLLRLFSSSQLNVIRLTDDVPKKKWYTGKNSDFVGMARVKIMGLNLTHELGSADLNTTLRLLDTKNGKLVNEFSAQAPINDLIGREYVFYVCDPQNAKFKIELLEKSMVKKGTPIGEVSFDISKFTEESRESKFFELTKRVLKVIKTTTVTDDKRKSGEKIVSADLGDLTVRIMYCNGLNG</sequence>
<dbReference type="EMBL" id="CAJVPL010002413">
    <property type="protein sequence ID" value="CAG8609679.1"/>
    <property type="molecule type" value="Genomic_DNA"/>
</dbReference>
<comment type="caution">
    <text evidence="8">The sequence shown here is derived from an EMBL/GenBank/DDBJ whole genome shotgun (WGS) entry which is preliminary data.</text>
</comment>
<dbReference type="GO" id="GO:0006508">
    <property type="term" value="P:proteolysis"/>
    <property type="evidence" value="ECO:0007669"/>
    <property type="project" value="UniProtKB-KW"/>
</dbReference>
<keyword evidence="9" id="KW-1185">Reference proteome</keyword>
<dbReference type="GO" id="GO:0005737">
    <property type="term" value="C:cytoplasm"/>
    <property type="evidence" value="ECO:0007669"/>
    <property type="project" value="TreeGrafter"/>
</dbReference>
<proteinExistence type="inferred from homology"/>
<accession>A0A9N9GGY7</accession>
<feature type="active site" evidence="5 6">
    <location>
        <position position="64"/>
    </location>
</feature>
<dbReference type="InterPro" id="IPR033883">
    <property type="entry name" value="C2_III"/>
</dbReference>
<dbReference type="InterPro" id="IPR022683">
    <property type="entry name" value="Calpain_III"/>
</dbReference>
<dbReference type="OrthoDB" id="167576at2759"/>
<dbReference type="InterPro" id="IPR022682">
    <property type="entry name" value="Calpain_domain_III"/>
</dbReference>
<evidence type="ECO:0000259" key="7">
    <source>
        <dbReference type="PROSITE" id="PS50203"/>
    </source>
</evidence>
<dbReference type="InterPro" id="IPR001300">
    <property type="entry name" value="Peptidase_C2_calpain_cat"/>
</dbReference>
<feature type="active site" evidence="5 6">
    <location>
        <position position="249"/>
    </location>
</feature>
<name>A0A9N9GGY7_9GLOM</name>